<reference evidence="3 4" key="1">
    <citation type="submission" date="2018-08" db="EMBL/GenBank/DDBJ databases">
        <title>A genome reference for cultivated species of the human gut microbiota.</title>
        <authorList>
            <person name="Zou Y."/>
            <person name="Xue W."/>
            <person name="Luo G."/>
        </authorList>
    </citation>
    <scope>NUCLEOTIDE SEQUENCE [LARGE SCALE GENOMIC DNA]</scope>
    <source>
        <strain evidence="3 4">AF28-15</strain>
    </source>
</reference>
<dbReference type="AlphaFoldDB" id="A0A3R6C2M4"/>
<dbReference type="Proteomes" id="UP000283738">
    <property type="component" value="Unassembled WGS sequence"/>
</dbReference>
<organism evidence="3 4">
    <name type="scientific">Roseburia inulinivorans</name>
    <dbReference type="NCBI Taxonomy" id="360807"/>
    <lineage>
        <taxon>Bacteria</taxon>
        <taxon>Bacillati</taxon>
        <taxon>Bacillota</taxon>
        <taxon>Clostridia</taxon>
        <taxon>Lachnospirales</taxon>
        <taxon>Lachnospiraceae</taxon>
        <taxon>Roseburia</taxon>
    </lineage>
</organism>
<dbReference type="SUPFAM" id="SSF51430">
    <property type="entry name" value="NAD(P)-linked oxidoreductase"/>
    <property type="match status" value="1"/>
</dbReference>
<evidence type="ECO:0000313" key="3">
    <source>
        <dbReference type="EMBL" id="RGQ52006.1"/>
    </source>
</evidence>
<dbReference type="GO" id="GO:0005829">
    <property type="term" value="C:cytosol"/>
    <property type="evidence" value="ECO:0007669"/>
    <property type="project" value="TreeGrafter"/>
</dbReference>
<dbReference type="InterPro" id="IPR050523">
    <property type="entry name" value="AKR_Detox_Biosynth"/>
</dbReference>
<comment type="caution">
    <text evidence="3">The sequence shown here is derived from an EMBL/GenBank/DDBJ whole genome shotgun (WGS) entry which is preliminary data.</text>
</comment>
<evidence type="ECO:0000313" key="4">
    <source>
        <dbReference type="Proteomes" id="UP000283738"/>
    </source>
</evidence>
<keyword evidence="1" id="KW-0560">Oxidoreductase</keyword>
<sequence>MKQIGRTTVNISDLVYGCWQMGGDYWGPVDIKAAEETVQYALIKGITTFDTAYCYGAGKSEELLGKALQDFRREDYQLSSKLWVTSLGGTEAVKACEDSLRRLQTEFLDIYFIHYPDPTGTVPISETMEALMYLKHSGKIKSIGVSNFSLAQLKEAQKYGDIDVIQPCYNLLWRFIDKDILPYCKEQNISVMAYSPLAQGLLSGKYGPGDCREDGRSHAALFQEPYYGKALKVTECLKEIAVEYETTPGNLALNWVMKKDGITAPITGIRKKKHVDDGLKALDIQISDEAMARIEEESRAYTATLPHFKSFFAEAVLEEDVK</sequence>
<dbReference type="EMBL" id="QRTF01000007">
    <property type="protein sequence ID" value="RGQ52006.1"/>
    <property type="molecule type" value="Genomic_DNA"/>
</dbReference>
<dbReference type="InterPro" id="IPR020471">
    <property type="entry name" value="AKR"/>
</dbReference>
<dbReference type="PRINTS" id="PR00069">
    <property type="entry name" value="ALDKETRDTASE"/>
</dbReference>
<dbReference type="InterPro" id="IPR018170">
    <property type="entry name" value="Aldo/ket_reductase_CS"/>
</dbReference>
<protein>
    <submittedName>
        <fullName evidence="3">Aldo/keto reductase</fullName>
    </submittedName>
</protein>
<name>A0A3R6C2M4_9FIRM</name>
<dbReference type="CDD" id="cd19085">
    <property type="entry name" value="AKR_AKR11B3"/>
    <property type="match status" value="1"/>
</dbReference>
<gene>
    <name evidence="3" type="ORF">DWY96_04895</name>
</gene>
<dbReference type="InterPro" id="IPR023210">
    <property type="entry name" value="NADP_OxRdtase_dom"/>
</dbReference>
<dbReference type="Pfam" id="PF00248">
    <property type="entry name" value="Aldo_ket_red"/>
    <property type="match status" value="1"/>
</dbReference>
<dbReference type="Gene3D" id="3.20.20.100">
    <property type="entry name" value="NADP-dependent oxidoreductase domain"/>
    <property type="match status" value="1"/>
</dbReference>
<proteinExistence type="predicted"/>
<accession>A0A3R6C2M4</accession>
<dbReference type="PROSITE" id="PS00062">
    <property type="entry name" value="ALDOKETO_REDUCTASE_2"/>
    <property type="match status" value="1"/>
</dbReference>
<dbReference type="PANTHER" id="PTHR43364:SF4">
    <property type="entry name" value="NAD(P)-LINKED OXIDOREDUCTASE SUPERFAMILY PROTEIN"/>
    <property type="match status" value="1"/>
</dbReference>
<feature type="domain" description="NADP-dependent oxidoreductase" evidence="2">
    <location>
        <begin position="14"/>
        <end position="296"/>
    </location>
</feature>
<dbReference type="InterPro" id="IPR036812">
    <property type="entry name" value="NAD(P)_OxRdtase_dom_sf"/>
</dbReference>
<dbReference type="RefSeq" id="WP_118109163.1">
    <property type="nucleotide sequence ID" value="NZ_QRTF01000007.1"/>
</dbReference>
<evidence type="ECO:0000259" key="2">
    <source>
        <dbReference type="Pfam" id="PF00248"/>
    </source>
</evidence>
<evidence type="ECO:0000256" key="1">
    <source>
        <dbReference type="ARBA" id="ARBA00023002"/>
    </source>
</evidence>
<dbReference type="GO" id="GO:0016491">
    <property type="term" value="F:oxidoreductase activity"/>
    <property type="evidence" value="ECO:0007669"/>
    <property type="project" value="UniProtKB-KW"/>
</dbReference>
<dbReference type="PANTHER" id="PTHR43364">
    <property type="entry name" value="NADH-SPECIFIC METHYLGLYOXAL REDUCTASE-RELATED"/>
    <property type="match status" value="1"/>
</dbReference>